<reference evidence="1" key="1">
    <citation type="submission" date="2014-11" db="EMBL/GenBank/DDBJ databases">
        <authorList>
            <person name="Amaro Gonzalez C."/>
        </authorList>
    </citation>
    <scope>NUCLEOTIDE SEQUENCE</scope>
</reference>
<name>A0A0E9RYL2_ANGAN</name>
<proteinExistence type="predicted"/>
<dbReference type="EMBL" id="GBXM01075112">
    <property type="protein sequence ID" value="JAH33465.1"/>
    <property type="molecule type" value="Transcribed_RNA"/>
</dbReference>
<accession>A0A0E9RYL2</accession>
<evidence type="ECO:0000313" key="1">
    <source>
        <dbReference type="EMBL" id="JAH33465.1"/>
    </source>
</evidence>
<dbReference type="AlphaFoldDB" id="A0A0E9RYL2"/>
<protein>
    <submittedName>
        <fullName evidence="1">Uncharacterized protein</fullName>
    </submittedName>
</protein>
<reference evidence="1" key="2">
    <citation type="journal article" date="2015" name="Fish Shellfish Immunol.">
        <title>Early steps in the European eel (Anguilla anguilla)-Vibrio vulnificus interaction in the gills: Role of the RtxA13 toxin.</title>
        <authorList>
            <person name="Callol A."/>
            <person name="Pajuelo D."/>
            <person name="Ebbesson L."/>
            <person name="Teles M."/>
            <person name="MacKenzie S."/>
            <person name="Amaro C."/>
        </authorList>
    </citation>
    <scope>NUCLEOTIDE SEQUENCE</scope>
</reference>
<organism evidence="1">
    <name type="scientific">Anguilla anguilla</name>
    <name type="common">European freshwater eel</name>
    <name type="synonym">Muraena anguilla</name>
    <dbReference type="NCBI Taxonomy" id="7936"/>
    <lineage>
        <taxon>Eukaryota</taxon>
        <taxon>Metazoa</taxon>
        <taxon>Chordata</taxon>
        <taxon>Craniata</taxon>
        <taxon>Vertebrata</taxon>
        <taxon>Euteleostomi</taxon>
        <taxon>Actinopterygii</taxon>
        <taxon>Neopterygii</taxon>
        <taxon>Teleostei</taxon>
        <taxon>Anguilliformes</taxon>
        <taxon>Anguillidae</taxon>
        <taxon>Anguilla</taxon>
    </lineage>
</organism>
<sequence>MFRKYKGCHTVFSAGGERRGRPTEQFLRPAILLL</sequence>